<dbReference type="AlphaFoldDB" id="A0A1N6D3A9"/>
<dbReference type="InterPro" id="IPR040442">
    <property type="entry name" value="Pyrv_kinase-like_dom_sf"/>
</dbReference>
<dbReference type="GO" id="GO:0046872">
    <property type="term" value="F:metal ion binding"/>
    <property type="evidence" value="ECO:0007669"/>
    <property type="project" value="UniProtKB-KW"/>
</dbReference>
<feature type="domain" description="HpcH/HpaI aldolase/citrate lyase" evidence="4">
    <location>
        <begin position="16"/>
        <end position="234"/>
    </location>
</feature>
<dbReference type="Pfam" id="PF03328">
    <property type="entry name" value="HpcH_HpaI"/>
    <property type="match status" value="1"/>
</dbReference>
<accession>A0A1N6D3A9</accession>
<dbReference type="PANTHER" id="PTHR30502">
    <property type="entry name" value="2-KETO-3-DEOXY-L-RHAMNONATE ALDOLASE"/>
    <property type="match status" value="1"/>
</dbReference>
<dbReference type="InterPro" id="IPR050251">
    <property type="entry name" value="HpcH-HpaI_aldolase"/>
</dbReference>
<evidence type="ECO:0000313" key="6">
    <source>
        <dbReference type="Proteomes" id="UP000185192"/>
    </source>
</evidence>
<evidence type="ECO:0000259" key="4">
    <source>
        <dbReference type="Pfam" id="PF03328"/>
    </source>
</evidence>
<gene>
    <name evidence="5" type="ORF">SAMN02745824_1492</name>
</gene>
<dbReference type="Proteomes" id="UP000185192">
    <property type="component" value="Unassembled WGS sequence"/>
</dbReference>
<dbReference type="InterPro" id="IPR015813">
    <property type="entry name" value="Pyrv/PenolPyrv_kinase-like_dom"/>
</dbReference>
<keyword evidence="3" id="KW-0456">Lyase</keyword>
<evidence type="ECO:0000313" key="5">
    <source>
        <dbReference type="EMBL" id="SIN65281.1"/>
    </source>
</evidence>
<dbReference type="GO" id="GO:0016832">
    <property type="term" value="F:aldehyde-lyase activity"/>
    <property type="evidence" value="ECO:0007669"/>
    <property type="project" value="TreeGrafter"/>
</dbReference>
<evidence type="ECO:0000256" key="1">
    <source>
        <dbReference type="ARBA" id="ARBA00005568"/>
    </source>
</evidence>
<dbReference type="RefSeq" id="WP_074204407.1">
    <property type="nucleotide sequence ID" value="NZ_FSQW01000001.1"/>
</dbReference>
<dbReference type="EMBL" id="FSQW01000001">
    <property type="protein sequence ID" value="SIN65281.1"/>
    <property type="molecule type" value="Genomic_DNA"/>
</dbReference>
<dbReference type="STRING" id="1123272.SAMN02745824_1492"/>
<name>A0A1N6D3A9_9SPHN</name>
<dbReference type="OrthoDB" id="9802624at2"/>
<sequence length="251" mass="26396">MNLKAKIAAGDPVLGSFLKTPSAMLVEVLARADLDCLCLDAEHAPFDRSQIDQCALAARAAGLPLVVRPQHSSADQILNALDCGATGLLLPHIRSGREASDAVRHGHYGPGGRGYAGSSRAAGYGAKDMQDILSTAADQTVLIAQIEDREALDDMDAIAATEGLDALFIGMMDLTVALDCDNYRDARVQDAVAHILKSAKEAGKPVGLFTPSLDDIPTYRGQGASLFLLGSDHAFMLSGARALTEKVRGLL</sequence>
<dbReference type="GO" id="GO:0005737">
    <property type="term" value="C:cytoplasm"/>
    <property type="evidence" value="ECO:0007669"/>
    <property type="project" value="TreeGrafter"/>
</dbReference>
<keyword evidence="6" id="KW-1185">Reference proteome</keyword>
<proteinExistence type="inferred from homology"/>
<evidence type="ECO:0000256" key="3">
    <source>
        <dbReference type="ARBA" id="ARBA00023239"/>
    </source>
</evidence>
<dbReference type="SUPFAM" id="SSF51621">
    <property type="entry name" value="Phosphoenolpyruvate/pyruvate domain"/>
    <property type="match status" value="1"/>
</dbReference>
<protein>
    <submittedName>
        <fullName evidence="5">2-keto-3-deoxy-L-rhamnonate aldolase RhmA</fullName>
    </submittedName>
</protein>
<organism evidence="5 6">
    <name type="scientific">Parasphingorhabdus marina DSM 22363</name>
    <dbReference type="NCBI Taxonomy" id="1123272"/>
    <lineage>
        <taxon>Bacteria</taxon>
        <taxon>Pseudomonadati</taxon>
        <taxon>Pseudomonadota</taxon>
        <taxon>Alphaproteobacteria</taxon>
        <taxon>Sphingomonadales</taxon>
        <taxon>Sphingomonadaceae</taxon>
        <taxon>Parasphingorhabdus</taxon>
    </lineage>
</organism>
<dbReference type="InterPro" id="IPR005000">
    <property type="entry name" value="Aldolase/citrate-lyase_domain"/>
</dbReference>
<dbReference type="Gene3D" id="3.20.20.60">
    <property type="entry name" value="Phosphoenolpyruvate-binding domains"/>
    <property type="match status" value="1"/>
</dbReference>
<evidence type="ECO:0000256" key="2">
    <source>
        <dbReference type="ARBA" id="ARBA00022723"/>
    </source>
</evidence>
<comment type="similarity">
    <text evidence="1">Belongs to the HpcH/HpaI aldolase family.</text>
</comment>
<reference evidence="6" key="1">
    <citation type="submission" date="2016-11" db="EMBL/GenBank/DDBJ databases">
        <authorList>
            <person name="Varghese N."/>
            <person name="Submissions S."/>
        </authorList>
    </citation>
    <scope>NUCLEOTIDE SEQUENCE [LARGE SCALE GENOMIC DNA]</scope>
    <source>
        <strain evidence="6">DSM 22363</strain>
    </source>
</reference>
<dbReference type="PANTHER" id="PTHR30502:SF0">
    <property type="entry name" value="PHOSPHOENOLPYRUVATE CARBOXYLASE FAMILY PROTEIN"/>
    <property type="match status" value="1"/>
</dbReference>
<keyword evidence="2" id="KW-0479">Metal-binding</keyword>